<comment type="caution">
    <text evidence="2">Lacks conserved residue(s) required for the propagation of feature annotation.</text>
</comment>
<dbReference type="Gene3D" id="1.20.5.390">
    <property type="entry name" value="L1 transposable element, trimerization domain"/>
    <property type="match status" value="1"/>
</dbReference>
<dbReference type="InterPro" id="IPR001932">
    <property type="entry name" value="PPM-type_phosphatase-like_dom"/>
</dbReference>
<dbReference type="OrthoDB" id="6399952at2"/>
<dbReference type="SMART" id="SM00331">
    <property type="entry name" value="PP2C_SIG"/>
    <property type="match status" value="1"/>
</dbReference>
<organism evidence="4 5">
    <name type="scientific">Paraperlucidibaca baekdonensis</name>
    <dbReference type="NCBI Taxonomy" id="748120"/>
    <lineage>
        <taxon>Bacteria</taxon>
        <taxon>Pseudomonadati</taxon>
        <taxon>Pseudomonadota</taxon>
        <taxon>Gammaproteobacteria</taxon>
        <taxon>Moraxellales</taxon>
        <taxon>Moraxellaceae</taxon>
        <taxon>Paraperlucidibaca</taxon>
    </lineage>
</organism>
<protein>
    <submittedName>
        <fullName evidence="4">Serine phosphatase RsbU (Regulator of sigma subunit)</fullName>
    </submittedName>
</protein>
<dbReference type="PANTHER" id="PTHR43156">
    <property type="entry name" value="STAGE II SPORULATION PROTEIN E-RELATED"/>
    <property type="match status" value="1"/>
</dbReference>
<dbReference type="AlphaFoldDB" id="A0A3E0H3Q2"/>
<evidence type="ECO:0000313" key="4">
    <source>
        <dbReference type="EMBL" id="REH36905.1"/>
    </source>
</evidence>
<gene>
    <name evidence="4" type="ORF">DFR26_2045</name>
</gene>
<dbReference type="Gene3D" id="3.60.40.10">
    <property type="entry name" value="PPM-type phosphatase domain"/>
    <property type="match status" value="1"/>
</dbReference>
<dbReference type="InterPro" id="IPR001789">
    <property type="entry name" value="Sig_transdc_resp-reg_receiver"/>
</dbReference>
<dbReference type="InterPro" id="IPR052016">
    <property type="entry name" value="Bact_Sigma-Reg"/>
</dbReference>
<dbReference type="SMART" id="SM00448">
    <property type="entry name" value="REC"/>
    <property type="match status" value="1"/>
</dbReference>
<reference evidence="4 5" key="1">
    <citation type="submission" date="2018-08" db="EMBL/GenBank/DDBJ databases">
        <title>Genomic Encyclopedia of Type Strains, Phase IV (KMG-IV): sequencing the most valuable type-strain genomes for metagenomic binning, comparative biology and taxonomic classification.</title>
        <authorList>
            <person name="Goeker M."/>
        </authorList>
    </citation>
    <scope>NUCLEOTIDE SEQUENCE [LARGE SCALE GENOMIC DNA]</scope>
    <source>
        <strain evidence="4 5">DSM 26022</strain>
    </source>
</reference>
<dbReference type="InterPro" id="IPR011006">
    <property type="entry name" value="CheY-like_superfamily"/>
</dbReference>
<dbReference type="Pfam" id="PF07228">
    <property type="entry name" value="SpoIIE"/>
    <property type="match status" value="1"/>
</dbReference>
<dbReference type="EMBL" id="QUNR01000004">
    <property type="protein sequence ID" value="REH36905.1"/>
    <property type="molecule type" value="Genomic_DNA"/>
</dbReference>
<dbReference type="SUPFAM" id="SSF52172">
    <property type="entry name" value="CheY-like"/>
    <property type="match status" value="1"/>
</dbReference>
<dbReference type="PROSITE" id="PS50110">
    <property type="entry name" value="RESPONSE_REGULATORY"/>
    <property type="match status" value="1"/>
</dbReference>
<dbReference type="Proteomes" id="UP000256774">
    <property type="component" value="Unassembled WGS sequence"/>
</dbReference>
<accession>A0A3E0H3Q2</accession>
<comment type="caution">
    <text evidence="4">The sequence shown here is derived from an EMBL/GenBank/DDBJ whole genome shotgun (WGS) entry which is preliminary data.</text>
</comment>
<dbReference type="GO" id="GO:0000160">
    <property type="term" value="P:phosphorelay signal transduction system"/>
    <property type="evidence" value="ECO:0007669"/>
    <property type="project" value="InterPro"/>
</dbReference>
<keyword evidence="1" id="KW-0378">Hydrolase</keyword>
<sequence>MKYVPPGPVLVIEGDESQTRRLSEWLRQDGHTVHMAADADSGLVLAKQLEPSLVLGELNQPTATGMSLLRALLDDLPETSLIVVTESATLDQAVSALQEGASDFLVKSMLNEDILHLSVQRALERRSLRLENQHYRAALEDSNARLQKSLQLLEYDQRAGRQVQSKLLPPTPHETNGLTLSHVILPSLYLSGDFVDYFSLGPGRTAFYLADVSGHGASSAFVTVFLKTLTNRIRRHFEKRTKVSLLSPAKLMHAMNEELRALETGKHLTVFCGVIDTTNNTLTYALAAHYPPAFLCQHGEVTPLVGSGLPLGLFADAQFEEHEIALAPQFSIIALSDGILEIMPTGDLPSKEALLQAHVAAATHDFEALNMRLGLPSAKDLPDDIALLMITRDE</sequence>
<feature type="domain" description="Response regulatory" evidence="3">
    <location>
        <begin position="8"/>
        <end position="122"/>
    </location>
</feature>
<dbReference type="InterPro" id="IPR036457">
    <property type="entry name" value="PPM-type-like_dom_sf"/>
</dbReference>
<evidence type="ECO:0000256" key="1">
    <source>
        <dbReference type="ARBA" id="ARBA00022801"/>
    </source>
</evidence>
<dbReference type="Pfam" id="PF00072">
    <property type="entry name" value="Response_reg"/>
    <property type="match status" value="1"/>
</dbReference>
<keyword evidence="5" id="KW-1185">Reference proteome</keyword>
<name>A0A3E0H3Q2_9GAMM</name>
<evidence type="ECO:0000313" key="5">
    <source>
        <dbReference type="Proteomes" id="UP000256774"/>
    </source>
</evidence>
<dbReference type="GO" id="GO:0016791">
    <property type="term" value="F:phosphatase activity"/>
    <property type="evidence" value="ECO:0007669"/>
    <property type="project" value="TreeGrafter"/>
</dbReference>
<proteinExistence type="predicted"/>
<dbReference type="Gene3D" id="3.40.50.2300">
    <property type="match status" value="1"/>
</dbReference>
<evidence type="ECO:0000259" key="3">
    <source>
        <dbReference type="PROSITE" id="PS50110"/>
    </source>
</evidence>
<dbReference type="RefSeq" id="WP_116208847.1">
    <property type="nucleotide sequence ID" value="NZ_QUNR01000004.1"/>
</dbReference>
<dbReference type="PANTHER" id="PTHR43156:SF2">
    <property type="entry name" value="STAGE II SPORULATION PROTEIN E"/>
    <property type="match status" value="1"/>
</dbReference>
<evidence type="ECO:0000256" key="2">
    <source>
        <dbReference type="PROSITE-ProRule" id="PRU00169"/>
    </source>
</evidence>